<dbReference type="FunFam" id="1.10.150.50:FF:000023">
    <property type="entry name" value="Epidermal growth factor receptor kinase substrate 8"/>
    <property type="match status" value="1"/>
</dbReference>
<protein>
    <submittedName>
        <fullName evidence="9">Epidermal growth factor receptor kinase substrate 8-like protein 1</fullName>
    </submittedName>
</protein>
<dbReference type="CDD" id="cd11764">
    <property type="entry name" value="SH3_Eps8"/>
    <property type="match status" value="1"/>
</dbReference>
<evidence type="ECO:0000313" key="10">
    <source>
        <dbReference type="Proteomes" id="UP000752171"/>
    </source>
</evidence>
<evidence type="ECO:0000313" key="9">
    <source>
        <dbReference type="EMBL" id="KAG9264267.1"/>
    </source>
</evidence>
<dbReference type="InterPro" id="IPR001452">
    <property type="entry name" value="SH3_domain"/>
</dbReference>
<feature type="region of interest" description="Disordered" evidence="7">
    <location>
        <begin position="88"/>
        <end position="113"/>
    </location>
</feature>
<keyword evidence="9" id="KW-0808">Transferase</keyword>
<feature type="domain" description="SH3" evidence="8">
    <location>
        <begin position="289"/>
        <end position="348"/>
    </location>
</feature>
<dbReference type="PROSITE" id="PS50002">
    <property type="entry name" value="SH3"/>
    <property type="match status" value="1"/>
</dbReference>
<name>A0A8T2L048_ASTMX</name>
<dbReference type="InterPro" id="IPR036028">
    <property type="entry name" value="SH3-like_dom_sf"/>
</dbReference>
<gene>
    <name evidence="9" type="primary">EPS8L1</name>
    <name evidence="9" type="ORF">AMEX_G22527</name>
</gene>
<feature type="compositionally biased region" description="Basic residues" evidence="7">
    <location>
        <begin position="95"/>
        <end position="109"/>
    </location>
</feature>
<dbReference type="InterPro" id="IPR055093">
    <property type="entry name" value="EPS8_2nd"/>
</dbReference>
<dbReference type="InterPro" id="IPR039801">
    <property type="entry name" value="EPS8-like"/>
</dbReference>
<accession>A0A8T2L048</accession>
<dbReference type="PANTHER" id="PTHR12287">
    <property type="entry name" value="EPIDERMAL GROWTH FACTOR RECEPTOR KINASE SUBSTRATE EPS8-RELATED PROTEIN"/>
    <property type="match status" value="1"/>
</dbReference>
<evidence type="ECO:0000256" key="3">
    <source>
        <dbReference type="ARBA" id="ARBA00022443"/>
    </source>
</evidence>
<dbReference type="InterPro" id="IPR013761">
    <property type="entry name" value="SAM/pointed_sf"/>
</dbReference>
<keyword evidence="3 6" id="KW-0728">SH3 domain</keyword>
<dbReference type="GO" id="GO:1900029">
    <property type="term" value="P:positive regulation of ruffle assembly"/>
    <property type="evidence" value="ECO:0007669"/>
    <property type="project" value="TreeGrafter"/>
</dbReference>
<dbReference type="SMART" id="SM00326">
    <property type="entry name" value="SH3"/>
    <property type="match status" value="1"/>
</dbReference>
<dbReference type="SUPFAM" id="SSF47769">
    <property type="entry name" value="SAM/Pointed domain"/>
    <property type="match status" value="1"/>
</dbReference>
<dbReference type="Gene3D" id="1.10.150.50">
    <property type="entry name" value="Transcription Factor, Ets-1"/>
    <property type="match status" value="1"/>
</dbReference>
<evidence type="ECO:0000256" key="6">
    <source>
        <dbReference type="PROSITE-ProRule" id="PRU00192"/>
    </source>
</evidence>
<comment type="caution">
    <text evidence="9">The sequence shown here is derived from an EMBL/GenBank/DDBJ whole genome shotgun (WGS) entry which is preliminary data.</text>
</comment>
<dbReference type="EMBL" id="JAICCE010000019">
    <property type="protein sequence ID" value="KAG9264267.1"/>
    <property type="molecule type" value="Genomic_DNA"/>
</dbReference>
<evidence type="ECO:0000259" key="8">
    <source>
        <dbReference type="PROSITE" id="PS50002"/>
    </source>
</evidence>
<dbReference type="CDD" id="cd09540">
    <property type="entry name" value="SAM_EPS8-like"/>
    <property type="match status" value="1"/>
</dbReference>
<dbReference type="FunFam" id="2.30.30.40:FF:000071">
    <property type="entry name" value="Epidermal growth factor receptor kinase substrate 8"/>
    <property type="match status" value="1"/>
</dbReference>
<keyword evidence="4" id="KW-0963">Cytoplasm</keyword>
<evidence type="ECO:0000256" key="7">
    <source>
        <dbReference type="SAM" id="MobiDB-lite"/>
    </source>
</evidence>
<sequence>MFNFAFSLFSPSQMAAPQALPRKHSNVNSRMLKVLPGDAQLNNPHANVNGKKTVPHVINAQREVDLLNHCFADVETFMGRLQQAANSRTAVEQSKKKKKAKKDNSKKKKQQYDLMAEEVPSGPSEQEFVDIFQKIKYSFSLLGRLKNEISKPSSEELLHHLFVPLDLLVKTTGGPDMAAGVSSPALTSGAVGLLQQNLSQEERELWESLGPNWTQSYSQQTNPVSPYTPVFLDGWQPEACDASGQAFEDPVESQHKYEAQPESQQFDSTDALPPNSPTEENVENPPPSEGERLYRCSYDFVARNSSELSVLHGETLQVLESSKRWWKCRNNYDQIGFVPSNILEPVNHTEPDSRVVMRHPSTRIPLSPPGGGRFSYVVPSSSGEIYSHNETRPHSMPPIGDDGERVTLMNNELAERLANGRTRPSFVTRTNETASLNYHSAPGEVQDWLKGKGFSEHTVNSLGILSGAQLFSLNKEELCTVSPQEGGRVYSQLTIQKALLEKVNKATELDAVMKKQKMKVDPQMEGGEF</sequence>
<dbReference type="PANTHER" id="PTHR12287:SF19">
    <property type="entry name" value="EPIDERMAL GROWTH FACTOR RECEPTOR KINASE SUBSTRATE 8-LIKE PROTEIN 1"/>
    <property type="match status" value="1"/>
</dbReference>
<reference evidence="9 10" key="1">
    <citation type="submission" date="2021-07" db="EMBL/GenBank/DDBJ databases">
        <authorList>
            <person name="Imarazene B."/>
            <person name="Zahm M."/>
            <person name="Klopp C."/>
            <person name="Cabau C."/>
            <person name="Beille S."/>
            <person name="Jouanno E."/>
            <person name="Castinel A."/>
            <person name="Lluch J."/>
            <person name="Gil L."/>
            <person name="Kuchtly C."/>
            <person name="Lopez Roques C."/>
            <person name="Donnadieu C."/>
            <person name="Parrinello H."/>
            <person name="Journot L."/>
            <person name="Du K."/>
            <person name="Schartl M."/>
            <person name="Retaux S."/>
            <person name="Guiguen Y."/>
        </authorList>
    </citation>
    <scope>NUCLEOTIDE SEQUENCE [LARGE SCALE GENOMIC DNA]</scope>
    <source>
        <strain evidence="9">Pach_M1</strain>
        <tissue evidence="9">Testis</tissue>
    </source>
</reference>
<dbReference type="GO" id="GO:0031982">
    <property type="term" value="C:vesicle"/>
    <property type="evidence" value="ECO:0007669"/>
    <property type="project" value="TreeGrafter"/>
</dbReference>
<evidence type="ECO:0000256" key="2">
    <source>
        <dbReference type="ARBA" id="ARBA00006197"/>
    </source>
</evidence>
<keyword evidence="9" id="KW-0675">Receptor</keyword>
<dbReference type="GO" id="GO:0003779">
    <property type="term" value="F:actin binding"/>
    <property type="evidence" value="ECO:0007669"/>
    <property type="project" value="TreeGrafter"/>
</dbReference>
<dbReference type="OrthoDB" id="4680325at2759"/>
<dbReference type="GO" id="GO:0035023">
    <property type="term" value="P:regulation of Rho protein signal transduction"/>
    <property type="evidence" value="ECO:0007669"/>
    <property type="project" value="TreeGrafter"/>
</dbReference>
<dbReference type="GO" id="GO:0005737">
    <property type="term" value="C:cytoplasm"/>
    <property type="evidence" value="ECO:0007669"/>
    <property type="project" value="UniProtKB-SubCell"/>
</dbReference>
<organism evidence="9 10">
    <name type="scientific">Astyanax mexicanus</name>
    <name type="common">Blind cave fish</name>
    <name type="synonym">Astyanax fasciatus mexicanus</name>
    <dbReference type="NCBI Taxonomy" id="7994"/>
    <lineage>
        <taxon>Eukaryota</taxon>
        <taxon>Metazoa</taxon>
        <taxon>Chordata</taxon>
        <taxon>Craniata</taxon>
        <taxon>Vertebrata</taxon>
        <taxon>Euteleostomi</taxon>
        <taxon>Actinopterygii</taxon>
        <taxon>Neopterygii</taxon>
        <taxon>Teleostei</taxon>
        <taxon>Ostariophysi</taxon>
        <taxon>Characiformes</taxon>
        <taxon>Characoidei</taxon>
        <taxon>Acestrorhamphidae</taxon>
        <taxon>Acestrorhamphinae</taxon>
        <taxon>Astyanax</taxon>
    </lineage>
</organism>
<dbReference type="GO" id="GO:0007266">
    <property type="term" value="P:Rho protein signal transduction"/>
    <property type="evidence" value="ECO:0007669"/>
    <property type="project" value="TreeGrafter"/>
</dbReference>
<dbReference type="Proteomes" id="UP000752171">
    <property type="component" value="Unassembled WGS sequence"/>
</dbReference>
<comment type="subcellular location">
    <subcellularLocation>
        <location evidence="1">Cytoplasm</location>
    </subcellularLocation>
</comment>
<feature type="region of interest" description="Disordered" evidence="7">
    <location>
        <begin position="244"/>
        <end position="290"/>
    </location>
</feature>
<dbReference type="Gene3D" id="2.30.30.40">
    <property type="entry name" value="SH3 Domains"/>
    <property type="match status" value="1"/>
</dbReference>
<dbReference type="InterPro" id="IPR041418">
    <property type="entry name" value="SAM_3"/>
</dbReference>
<evidence type="ECO:0000256" key="5">
    <source>
        <dbReference type="ARBA" id="ARBA00022553"/>
    </source>
</evidence>
<dbReference type="GO" id="GO:0032587">
    <property type="term" value="C:ruffle membrane"/>
    <property type="evidence" value="ECO:0007669"/>
    <property type="project" value="TreeGrafter"/>
</dbReference>
<dbReference type="AlphaFoldDB" id="A0A8T2L048"/>
<dbReference type="GO" id="GO:0016301">
    <property type="term" value="F:kinase activity"/>
    <property type="evidence" value="ECO:0007669"/>
    <property type="project" value="UniProtKB-KW"/>
</dbReference>
<dbReference type="InterPro" id="IPR035462">
    <property type="entry name" value="Eps8_SH3"/>
</dbReference>
<dbReference type="Pfam" id="PF18016">
    <property type="entry name" value="SAM_3"/>
    <property type="match status" value="1"/>
</dbReference>
<comment type="similarity">
    <text evidence="2">Belongs to the EPS8 family.</text>
</comment>
<dbReference type="Pfam" id="PF00018">
    <property type="entry name" value="SH3_1"/>
    <property type="match status" value="1"/>
</dbReference>
<dbReference type="SUPFAM" id="SSF50044">
    <property type="entry name" value="SH3-domain"/>
    <property type="match status" value="1"/>
</dbReference>
<keyword evidence="5" id="KW-0597">Phosphoprotein</keyword>
<evidence type="ECO:0000256" key="1">
    <source>
        <dbReference type="ARBA" id="ARBA00004496"/>
    </source>
</evidence>
<keyword evidence="9" id="KW-0418">Kinase</keyword>
<dbReference type="Pfam" id="PF22975">
    <property type="entry name" value="EPS8_2nd"/>
    <property type="match status" value="1"/>
</dbReference>
<proteinExistence type="inferred from homology"/>
<evidence type="ECO:0000256" key="4">
    <source>
        <dbReference type="ARBA" id="ARBA00022490"/>
    </source>
</evidence>